<comment type="caution">
    <text evidence="4">The sequence shown here is derived from an EMBL/GenBank/DDBJ whole genome shotgun (WGS) entry which is preliminary data.</text>
</comment>
<dbReference type="PANTHER" id="PTHR12962:SF1">
    <property type="entry name" value="COLD SHOCK DOMAIN-CONTAINING PROTEIN CG9705"/>
    <property type="match status" value="1"/>
</dbReference>
<dbReference type="InterPro" id="IPR011129">
    <property type="entry name" value="CSD"/>
</dbReference>
<dbReference type="AlphaFoldDB" id="A0AB34JT52"/>
<dbReference type="EMBL" id="JBGBPQ010000005">
    <property type="protein sequence ID" value="KAL1524112.1"/>
    <property type="molecule type" value="Genomic_DNA"/>
</dbReference>
<name>A0AB34JT52_PRYPA</name>
<evidence type="ECO:0000256" key="1">
    <source>
        <dbReference type="ARBA" id="ARBA00022553"/>
    </source>
</evidence>
<gene>
    <name evidence="4" type="ORF">AB1Y20_019021</name>
</gene>
<dbReference type="PANTHER" id="PTHR12962">
    <property type="entry name" value="CALCIUM-REGULATED HEAT STABLE PROTEIN CRHSP-24-RELATED"/>
    <property type="match status" value="1"/>
</dbReference>
<dbReference type="SUPFAM" id="SSF50249">
    <property type="entry name" value="Nucleic acid-binding proteins"/>
    <property type="match status" value="2"/>
</dbReference>
<feature type="domain" description="CSD" evidence="3">
    <location>
        <begin position="123"/>
        <end position="187"/>
    </location>
</feature>
<feature type="compositionally biased region" description="Gly residues" evidence="2">
    <location>
        <begin position="275"/>
        <end position="304"/>
    </location>
</feature>
<keyword evidence="5" id="KW-1185">Reference proteome</keyword>
<dbReference type="PROSITE" id="PS51857">
    <property type="entry name" value="CSD_2"/>
    <property type="match status" value="2"/>
</dbReference>
<dbReference type="Gene3D" id="2.40.50.140">
    <property type="entry name" value="Nucleic acid-binding proteins"/>
    <property type="match status" value="2"/>
</dbReference>
<evidence type="ECO:0000256" key="2">
    <source>
        <dbReference type="SAM" id="MobiDB-lite"/>
    </source>
</evidence>
<feature type="domain" description="CSD" evidence="3">
    <location>
        <begin position="31"/>
        <end position="95"/>
    </location>
</feature>
<proteinExistence type="predicted"/>
<feature type="compositionally biased region" description="Basic and acidic residues" evidence="2">
    <location>
        <begin position="1"/>
        <end position="23"/>
    </location>
</feature>
<dbReference type="CDD" id="cd04458">
    <property type="entry name" value="CSP_CDS"/>
    <property type="match status" value="2"/>
</dbReference>
<organism evidence="4 5">
    <name type="scientific">Prymnesium parvum</name>
    <name type="common">Toxic golden alga</name>
    <dbReference type="NCBI Taxonomy" id="97485"/>
    <lineage>
        <taxon>Eukaryota</taxon>
        <taxon>Haptista</taxon>
        <taxon>Haptophyta</taxon>
        <taxon>Prymnesiophyceae</taxon>
        <taxon>Prymnesiales</taxon>
        <taxon>Prymnesiaceae</taxon>
        <taxon>Prymnesium</taxon>
    </lineage>
</organism>
<dbReference type="Pfam" id="PF00313">
    <property type="entry name" value="CSD"/>
    <property type="match status" value="2"/>
</dbReference>
<dbReference type="InterPro" id="IPR002059">
    <property type="entry name" value="CSP_DNA-bd"/>
</dbReference>
<evidence type="ECO:0000313" key="5">
    <source>
        <dbReference type="Proteomes" id="UP001515480"/>
    </source>
</evidence>
<evidence type="ECO:0000313" key="4">
    <source>
        <dbReference type="EMBL" id="KAL1524112.1"/>
    </source>
</evidence>
<dbReference type="Proteomes" id="UP001515480">
    <property type="component" value="Unassembled WGS sequence"/>
</dbReference>
<dbReference type="InterPro" id="IPR052069">
    <property type="entry name" value="Ca-reg_mRNA-binding_domain"/>
</dbReference>
<feature type="region of interest" description="Disordered" evidence="2">
    <location>
        <begin position="1"/>
        <end position="27"/>
    </location>
</feature>
<dbReference type="PROSITE" id="PS00352">
    <property type="entry name" value="CSD_1"/>
    <property type="match status" value="2"/>
</dbReference>
<sequence>MESARYDDRQPERDRSRSPERMMEVGGVGSRTTGVVLRWNEKGFGFIKPDDGGEDIFCHFSSIQDGSILVEGAKVSFVKQWDERKNKERAEEVTGGSPDLRPGKGGGGPAGFSSGPPGAGPGRSTGVALRWNDKGFGFIKPDDGGEDIFCHSSSIKDGDALAQGALVSYVKQWDDRKNKDRAEDVMGGMTSAGKGGGGYGGGYGGGGYGAPPGYGAGYGGPPPSGGYGGGYGAPPPSGGYGSSYGAPPPGGGYGGGGYGGASGYGGAQSYRGAGAAAGGNATPGGYGRGPPSQGGYGSGSGFSY</sequence>
<accession>A0AB34JT52</accession>
<feature type="region of interest" description="Disordered" evidence="2">
    <location>
        <begin position="84"/>
        <end position="125"/>
    </location>
</feature>
<dbReference type="GO" id="GO:0043488">
    <property type="term" value="P:regulation of mRNA stability"/>
    <property type="evidence" value="ECO:0007669"/>
    <property type="project" value="TreeGrafter"/>
</dbReference>
<dbReference type="GO" id="GO:0005737">
    <property type="term" value="C:cytoplasm"/>
    <property type="evidence" value="ECO:0007669"/>
    <property type="project" value="TreeGrafter"/>
</dbReference>
<dbReference type="InterPro" id="IPR012340">
    <property type="entry name" value="NA-bd_OB-fold"/>
</dbReference>
<dbReference type="InterPro" id="IPR019844">
    <property type="entry name" value="CSD_CS"/>
</dbReference>
<keyword evidence="1" id="KW-0597">Phosphoprotein</keyword>
<reference evidence="4 5" key="1">
    <citation type="journal article" date="2024" name="Science">
        <title>Giant polyketide synthase enzymes in the biosynthesis of giant marine polyether toxins.</title>
        <authorList>
            <person name="Fallon T.R."/>
            <person name="Shende V.V."/>
            <person name="Wierzbicki I.H."/>
            <person name="Pendleton A.L."/>
            <person name="Watervoot N.F."/>
            <person name="Auber R.P."/>
            <person name="Gonzalez D.J."/>
            <person name="Wisecaver J.H."/>
            <person name="Moore B.S."/>
        </authorList>
    </citation>
    <scope>NUCLEOTIDE SEQUENCE [LARGE SCALE GENOMIC DNA]</scope>
    <source>
        <strain evidence="4 5">12B1</strain>
    </source>
</reference>
<evidence type="ECO:0000259" key="3">
    <source>
        <dbReference type="PROSITE" id="PS51857"/>
    </source>
</evidence>
<dbReference type="SMART" id="SM00357">
    <property type="entry name" value="CSP"/>
    <property type="match status" value="2"/>
</dbReference>
<feature type="compositionally biased region" description="Low complexity" evidence="2">
    <location>
        <begin position="111"/>
        <end position="125"/>
    </location>
</feature>
<dbReference type="GO" id="GO:0003730">
    <property type="term" value="F:mRNA 3'-UTR binding"/>
    <property type="evidence" value="ECO:0007669"/>
    <property type="project" value="TreeGrafter"/>
</dbReference>
<protein>
    <recommendedName>
        <fullName evidence="3">CSD domain-containing protein</fullName>
    </recommendedName>
</protein>
<feature type="region of interest" description="Disordered" evidence="2">
    <location>
        <begin position="272"/>
        <end position="304"/>
    </location>
</feature>